<keyword evidence="3" id="KW-1185">Reference proteome</keyword>
<feature type="transmembrane region" description="Helical" evidence="1">
    <location>
        <begin position="12"/>
        <end position="30"/>
    </location>
</feature>
<evidence type="ECO:0000313" key="3">
    <source>
        <dbReference type="Proteomes" id="UP000813824"/>
    </source>
</evidence>
<evidence type="ECO:0000313" key="2">
    <source>
        <dbReference type="EMBL" id="KAH8101576.1"/>
    </source>
</evidence>
<dbReference type="AlphaFoldDB" id="A0A8K0UR85"/>
<feature type="non-terminal residue" evidence="2">
    <location>
        <position position="1"/>
    </location>
</feature>
<dbReference type="OrthoDB" id="3351993at2759"/>
<keyword evidence="1" id="KW-1133">Transmembrane helix</keyword>
<dbReference type="EMBL" id="JAEVFJ010000012">
    <property type="protein sequence ID" value="KAH8101576.1"/>
    <property type="molecule type" value="Genomic_DNA"/>
</dbReference>
<accession>A0A8K0UR85</accession>
<gene>
    <name evidence="2" type="ORF">BXZ70DRAFT_867168</name>
</gene>
<sequence length="124" mass="14081">SDPNISGIGVRAAIYIQNLMCFIPAIWALWDGEVSPYELESAETQSTTNLIIAFAILISTIVRATSSDLSNYHATIVLDLSWMDNTNAFIYFLLYVQHKSQPGPERIEPKWSAWYQHVREKFGL</sequence>
<protein>
    <submittedName>
        <fullName evidence="2">Uncharacterized protein</fullName>
    </submittedName>
</protein>
<proteinExistence type="predicted"/>
<keyword evidence="1" id="KW-0812">Transmembrane</keyword>
<keyword evidence="1" id="KW-0472">Membrane</keyword>
<name>A0A8K0UR85_9AGAR</name>
<comment type="caution">
    <text evidence="2">The sequence shown here is derived from an EMBL/GenBank/DDBJ whole genome shotgun (WGS) entry which is preliminary data.</text>
</comment>
<evidence type="ECO:0000256" key="1">
    <source>
        <dbReference type="SAM" id="Phobius"/>
    </source>
</evidence>
<organism evidence="2 3">
    <name type="scientific">Cristinia sonorae</name>
    <dbReference type="NCBI Taxonomy" id="1940300"/>
    <lineage>
        <taxon>Eukaryota</taxon>
        <taxon>Fungi</taxon>
        <taxon>Dikarya</taxon>
        <taxon>Basidiomycota</taxon>
        <taxon>Agaricomycotina</taxon>
        <taxon>Agaricomycetes</taxon>
        <taxon>Agaricomycetidae</taxon>
        <taxon>Agaricales</taxon>
        <taxon>Pleurotineae</taxon>
        <taxon>Stephanosporaceae</taxon>
        <taxon>Cristinia</taxon>
    </lineage>
</organism>
<reference evidence="2" key="1">
    <citation type="journal article" date="2021" name="New Phytol.">
        <title>Evolutionary innovations through gain and loss of genes in the ectomycorrhizal Boletales.</title>
        <authorList>
            <person name="Wu G."/>
            <person name="Miyauchi S."/>
            <person name="Morin E."/>
            <person name="Kuo A."/>
            <person name="Drula E."/>
            <person name="Varga T."/>
            <person name="Kohler A."/>
            <person name="Feng B."/>
            <person name="Cao Y."/>
            <person name="Lipzen A."/>
            <person name="Daum C."/>
            <person name="Hundley H."/>
            <person name="Pangilinan J."/>
            <person name="Johnson J."/>
            <person name="Barry K."/>
            <person name="LaButti K."/>
            <person name="Ng V."/>
            <person name="Ahrendt S."/>
            <person name="Min B."/>
            <person name="Choi I.G."/>
            <person name="Park H."/>
            <person name="Plett J.M."/>
            <person name="Magnuson J."/>
            <person name="Spatafora J.W."/>
            <person name="Nagy L.G."/>
            <person name="Henrissat B."/>
            <person name="Grigoriev I.V."/>
            <person name="Yang Z.L."/>
            <person name="Xu J."/>
            <person name="Martin F.M."/>
        </authorList>
    </citation>
    <scope>NUCLEOTIDE SEQUENCE</scope>
    <source>
        <strain evidence="2">KKN 215</strain>
    </source>
</reference>
<dbReference type="Proteomes" id="UP000813824">
    <property type="component" value="Unassembled WGS sequence"/>
</dbReference>
<feature type="non-terminal residue" evidence="2">
    <location>
        <position position="124"/>
    </location>
</feature>
<feature type="transmembrane region" description="Helical" evidence="1">
    <location>
        <begin position="50"/>
        <end position="66"/>
    </location>
</feature>